<name>A0A395UU91_9FIRM</name>
<organism evidence="1 2">
    <name type="scientific">Agathobacter rectalis</name>
    <dbReference type="NCBI Taxonomy" id="39491"/>
    <lineage>
        <taxon>Bacteria</taxon>
        <taxon>Bacillati</taxon>
        <taxon>Bacillota</taxon>
        <taxon>Clostridia</taxon>
        <taxon>Lachnospirales</taxon>
        <taxon>Lachnospiraceae</taxon>
        <taxon>Agathobacter</taxon>
    </lineage>
</organism>
<evidence type="ECO:0000313" key="1">
    <source>
        <dbReference type="EMBL" id="RGR52064.1"/>
    </source>
</evidence>
<gene>
    <name evidence="1" type="ORF">DWY38_15525</name>
</gene>
<protein>
    <recommendedName>
        <fullName evidence="3">Response regulator</fullName>
    </recommendedName>
</protein>
<sequence length="310" mass="36453">MNTFFKILWFEDEVTWFNMERLRINSILQEHYLIPEIVRKDGDDFDISELTGNDYDLIIMDYKLAEGTTGDTVVTAIRENNILTDILFYSSEEHNMLTAISKGMPPIDGVYLTKRDYNLFTQKAENLINKIVKRSEDIVNLRGFVMDGSSDFEVRIQEILNIVWNKFTEEEKGILEEAVQRTIKRNEDRDQKTKKKVLEVNPTFPAAVNNIHFFSHSDRLYLLEKAIKILLDNYSLSEEEEFSSFKAYYEKEISNYRNALGHRKSTDNIIEITKGNFVPVDEALHKKMRNNLSRYNFLIEQLELFVTEKI</sequence>
<reference evidence="1 2" key="1">
    <citation type="submission" date="2018-08" db="EMBL/GenBank/DDBJ databases">
        <title>A genome reference for cultivated species of the human gut microbiota.</title>
        <authorList>
            <person name="Zou Y."/>
            <person name="Xue W."/>
            <person name="Luo G."/>
        </authorList>
    </citation>
    <scope>NUCLEOTIDE SEQUENCE [LARGE SCALE GENOMIC DNA]</scope>
    <source>
        <strain evidence="1 2">AF25-15</strain>
    </source>
</reference>
<dbReference type="EMBL" id="QRUJ01000028">
    <property type="protein sequence ID" value="RGR52064.1"/>
    <property type="molecule type" value="Genomic_DNA"/>
</dbReference>
<accession>A0A395UU91</accession>
<proteinExistence type="predicted"/>
<evidence type="ECO:0000313" key="2">
    <source>
        <dbReference type="Proteomes" id="UP000266066"/>
    </source>
</evidence>
<dbReference type="AlphaFoldDB" id="A0A395UU91"/>
<dbReference type="Proteomes" id="UP000266066">
    <property type="component" value="Unassembled WGS sequence"/>
</dbReference>
<dbReference type="Gene3D" id="3.40.50.2300">
    <property type="match status" value="1"/>
</dbReference>
<comment type="caution">
    <text evidence="1">The sequence shown here is derived from an EMBL/GenBank/DDBJ whole genome shotgun (WGS) entry which is preliminary data.</text>
</comment>
<evidence type="ECO:0008006" key="3">
    <source>
        <dbReference type="Google" id="ProtNLM"/>
    </source>
</evidence>